<evidence type="ECO:0000313" key="1">
    <source>
        <dbReference type="EMBL" id="MDF2953896.1"/>
    </source>
</evidence>
<dbReference type="EMBL" id="JAPHEG010000011">
    <property type="protein sequence ID" value="MDF2954380.1"/>
    <property type="molecule type" value="Genomic_DNA"/>
</dbReference>
<dbReference type="Proteomes" id="UP001144110">
    <property type="component" value="Unassembled WGS sequence"/>
</dbReference>
<feature type="non-terminal residue" evidence="2">
    <location>
        <position position="20"/>
    </location>
</feature>
<protein>
    <submittedName>
        <fullName evidence="2">Uncharacterized protein</fullName>
    </submittedName>
</protein>
<organism evidence="2 3">
    <name type="scientific">Candidatus Thermodesulfobacterium syntrophicum</name>
    <dbReference type="NCBI Taxonomy" id="3060442"/>
    <lineage>
        <taxon>Bacteria</taxon>
        <taxon>Pseudomonadati</taxon>
        <taxon>Thermodesulfobacteriota</taxon>
        <taxon>Thermodesulfobacteria</taxon>
        <taxon>Thermodesulfobacteriales</taxon>
        <taxon>Thermodesulfobacteriaceae</taxon>
        <taxon>Thermodesulfobacterium</taxon>
    </lineage>
</organism>
<name>A0AAE3P5Q1_9BACT</name>
<accession>A0AAE3P5Q1</accession>
<reference evidence="2" key="1">
    <citation type="submission" date="2022-11" db="EMBL/GenBank/DDBJ databases">
        <title>Candidatus Alkanophaga archaea from heated hydrothermal vent sediment oxidize petroleum alkanes.</title>
        <authorList>
            <person name="Zehnle H."/>
            <person name="Laso-Perez R."/>
            <person name="Lipp J."/>
            <person name="Teske A."/>
            <person name="Wegener G."/>
        </authorList>
    </citation>
    <scope>NUCLEOTIDE SEQUENCE</scope>
    <source>
        <strain evidence="2">MCA70</strain>
    </source>
</reference>
<comment type="caution">
    <text evidence="2">The sequence shown here is derived from an EMBL/GenBank/DDBJ whole genome shotgun (WGS) entry which is preliminary data.</text>
</comment>
<dbReference type="AlphaFoldDB" id="A0AAE3P5Q1"/>
<proteinExistence type="predicted"/>
<sequence>MNLEEILKEVLILVKIAGKI</sequence>
<dbReference type="EMBL" id="JAPHEG010000005">
    <property type="protein sequence ID" value="MDF2953896.1"/>
    <property type="molecule type" value="Genomic_DNA"/>
</dbReference>
<evidence type="ECO:0000313" key="3">
    <source>
        <dbReference type="Proteomes" id="UP001144110"/>
    </source>
</evidence>
<gene>
    <name evidence="1" type="ORF">OD816_001141</name>
    <name evidence="2" type="ORF">OD816_001625</name>
</gene>
<evidence type="ECO:0000313" key="2">
    <source>
        <dbReference type="EMBL" id="MDF2954380.1"/>
    </source>
</evidence>